<feature type="binding site" evidence="6">
    <location>
        <position position="97"/>
    </location>
    <ligand>
        <name>a divalent metal cation</name>
        <dbReference type="ChEBI" id="CHEBI:60240"/>
        <label>1</label>
    </ligand>
</feature>
<feature type="binding site" evidence="6">
    <location>
        <position position="79"/>
    </location>
    <ligand>
        <name>substrate</name>
    </ligand>
</feature>
<evidence type="ECO:0000256" key="3">
    <source>
        <dbReference type="ARBA" id="ARBA00022670"/>
    </source>
</evidence>
<evidence type="ECO:0000256" key="5">
    <source>
        <dbReference type="ARBA" id="ARBA00022801"/>
    </source>
</evidence>
<dbReference type="GO" id="GO:0046872">
    <property type="term" value="F:metal ion binding"/>
    <property type="evidence" value="ECO:0007669"/>
    <property type="project" value="UniProtKB-UniRule"/>
</dbReference>
<name>A0A451CWP5_9GAMM</name>
<dbReference type="Proteomes" id="UP000294466">
    <property type="component" value="Chromosome"/>
</dbReference>
<accession>A0A451CWP5</accession>
<dbReference type="Pfam" id="PF00557">
    <property type="entry name" value="Peptidase_M24"/>
    <property type="match status" value="1"/>
</dbReference>
<feature type="domain" description="Peptidase M24" evidence="8">
    <location>
        <begin position="13"/>
        <end position="242"/>
    </location>
</feature>
<feature type="binding site" evidence="6">
    <location>
        <position position="178"/>
    </location>
    <ligand>
        <name>substrate</name>
    </ligand>
</feature>
<dbReference type="PANTHER" id="PTHR43330:SF27">
    <property type="entry name" value="METHIONINE AMINOPEPTIDASE"/>
    <property type="match status" value="1"/>
</dbReference>
<evidence type="ECO:0000313" key="9">
    <source>
        <dbReference type="EMBL" id="VFP77721.1"/>
    </source>
</evidence>
<dbReference type="RefSeq" id="WP_154060761.1">
    <property type="nucleotide sequence ID" value="NZ_LR217692.1"/>
</dbReference>
<dbReference type="OrthoDB" id="9802055at2"/>
<gene>
    <name evidence="6 9" type="primary">map</name>
    <name evidence="9" type="ORF">BUCISPPS3390_148</name>
</gene>
<dbReference type="Gene3D" id="3.90.230.10">
    <property type="entry name" value="Creatinase/methionine aminopeptidase superfamily"/>
    <property type="match status" value="1"/>
</dbReference>
<feature type="binding site" evidence="6">
    <location>
        <position position="235"/>
    </location>
    <ligand>
        <name>a divalent metal cation</name>
        <dbReference type="ChEBI" id="CHEBI:60240"/>
        <label>2</label>
        <note>catalytic</note>
    </ligand>
</feature>
<comment type="similarity">
    <text evidence="6">Belongs to the peptidase M24A family. Methionine aminopeptidase type 1 subfamily.</text>
</comment>
<evidence type="ECO:0000256" key="6">
    <source>
        <dbReference type="HAMAP-Rule" id="MF_01974"/>
    </source>
</evidence>
<keyword evidence="2 6" id="KW-0031">Aminopeptidase</keyword>
<protein>
    <recommendedName>
        <fullName evidence="6 7">Methionine aminopeptidase</fullName>
        <shortName evidence="6">MAP</shortName>
        <shortName evidence="6">MetAP</shortName>
        <ecNumber evidence="6 7">3.4.11.18</ecNumber>
    </recommendedName>
    <alternativeName>
        <fullName evidence="6">Peptidase M</fullName>
    </alternativeName>
</protein>
<dbReference type="InterPro" id="IPR001714">
    <property type="entry name" value="Pept_M24_MAP"/>
</dbReference>
<dbReference type="InterPro" id="IPR002467">
    <property type="entry name" value="Pept_M24A_MAP1"/>
</dbReference>
<comment type="catalytic activity">
    <reaction evidence="6 7">
        <text>Release of N-terminal amino acids, preferentially methionine, from peptides and arylamides.</text>
        <dbReference type="EC" id="3.4.11.18"/>
    </reaction>
</comment>
<proteinExistence type="inferred from homology"/>
<comment type="subunit">
    <text evidence="6">Monomer.</text>
</comment>
<sequence length="263" mass="30072">MKNTLKNKYDIQQMRISGKITANVLEIIKPYIVPDVSTEDINRICHHYITQVKHAIPACLGYKNFPKSICISINDVVCHGISDKKLLLKNGDIVNIDVSVIKNDYYTDASKMFFVGSVSKKNKYLCQITKKSLYLSLKCIKNGVKINTIGKIIQKYVEKKNFSVVREYCGHGIGKNFHEFPHILHFYSHNDYIIMRTGMIFTIEPMVNEKLPHVKCMADGWTIKTNDGGLSAQYEHTILVTKTGCEIITHQKNEKIPKIFINT</sequence>
<dbReference type="HAMAP" id="MF_01974">
    <property type="entry name" value="MetAP_1"/>
    <property type="match status" value="1"/>
</dbReference>
<dbReference type="PROSITE" id="PS00680">
    <property type="entry name" value="MAP_1"/>
    <property type="match status" value="1"/>
</dbReference>
<reference evidence="9 10" key="1">
    <citation type="submission" date="2019-02" db="EMBL/GenBank/DDBJ databases">
        <authorList>
            <person name="Manzano-Marin A."/>
            <person name="Manzano-Marin A."/>
        </authorList>
    </citation>
    <scope>NUCLEOTIDE SEQUENCE [LARGE SCALE GENOMIC DNA]</scope>
    <source>
        <strain evidence="9 10">BuCisplendens/pseudotsugae</strain>
    </source>
</reference>
<dbReference type="InterPro" id="IPR000994">
    <property type="entry name" value="Pept_M24"/>
</dbReference>
<evidence type="ECO:0000256" key="2">
    <source>
        <dbReference type="ARBA" id="ARBA00022438"/>
    </source>
</evidence>
<evidence type="ECO:0000256" key="1">
    <source>
        <dbReference type="ARBA" id="ARBA00002521"/>
    </source>
</evidence>
<comment type="cofactor">
    <cofactor evidence="6">
        <name>Co(2+)</name>
        <dbReference type="ChEBI" id="CHEBI:48828"/>
    </cofactor>
    <cofactor evidence="6">
        <name>Zn(2+)</name>
        <dbReference type="ChEBI" id="CHEBI:29105"/>
    </cofactor>
    <cofactor evidence="6">
        <name>Mn(2+)</name>
        <dbReference type="ChEBI" id="CHEBI:29035"/>
    </cofactor>
    <cofactor evidence="6">
        <name>Fe(2+)</name>
        <dbReference type="ChEBI" id="CHEBI:29033"/>
    </cofactor>
    <text evidence="6">Binds 2 divalent metal cations per subunit. Has a high-affinity and a low affinity metal-binding site. The true nature of the physiological cofactor is under debate. The enzyme is active with cobalt, zinc, manganese or divalent iron ions. Most likely, methionine aminopeptidases function as mononuclear Fe(2+)-metalloproteases under physiological conditions, and the catalytically relevant metal-binding site has been assigned to the histidine-containing high-affinity site.</text>
</comment>
<evidence type="ECO:0000256" key="4">
    <source>
        <dbReference type="ARBA" id="ARBA00022723"/>
    </source>
</evidence>
<dbReference type="NCBIfam" id="TIGR00500">
    <property type="entry name" value="met_pdase_I"/>
    <property type="match status" value="1"/>
</dbReference>
<dbReference type="SUPFAM" id="SSF55920">
    <property type="entry name" value="Creatinase/aminopeptidase"/>
    <property type="match status" value="1"/>
</dbReference>
<keyword evidence="4 6" id="KW-0479">Metal-binding</keyword>
<evidence type="ECO:0000259" key="8">
    <source>
        <dbReference type="Pfam" id="PF00557"/>
    </source>
</evidence>
<dbReference type="GO" id="GO:0006508">
    <property type="term" value="P:proteolysis"/>
    <property type="evidence" value="ECO:0007669"/>
    <property type="project" value="UniProtKB-KW"/>
</dbReference>
<dbReference type="EC" id="3.4.11.18" evidence="6 7"/>
<feature type="binding site" evidence="6">
    <location>
        <position position="171"/>
    </location>
    <ligand>
        <name>a divalent metal cation</name>
        <dbReference type="ChEBI" id="CHEBI:60240"/>
        <label>2</label>
        <note>catalytic</note>
    </ligand>
</feature>
<keyword evidence="3 6" id="KW-0645">Protease</keyword>
<feature type="binding site" evidence="6">
    <location>
        <position position="108"/>
    </location>
    <ligand>
        <name>a divalent metal cation</name>
        <dbReference type="ChEBI" id="CHEBI:60240"/>
        <label>1</label>
    </ligand>
</feature>
<evidence type="ECO:0000256" key="7">
    <source>
        <dbReference type="RuleBase" id="RU003653"/>
    </source>
</evidence>
<feature type="binding site" evidence="6">
    <location>
        <position position="108"/>
    </location>
    <ligand>
        <name>a divalent metal cation</name>
        <dbReference type="ChEBI" id="CHEBI:60240"/>
        <label>2</label>
        <note>catalytic</note>
    </ligand>
</feature>
<dbReference type="GO" id="GO:0004239">
    <property type="term" value="F:initiator methionyl aminopeptidase activity"/>
    <property type="evidence" value="ECO:0007669"/>
    <property type="project" value="UniProtKB-UniRule"/>
</dbReference>
<dbReference type="InterPro" id="IPR036005">
    <property type="entry name" value="Creatinase/aminopeptidase-like"/>
</dbReference>
<dbReference type="PRINTS" id="PR00599">
    <property type="entry name" value="MAPEPTIDASE"/>
</dbReference>
<keyword evidence="5 6" id="KW-0378">Hydrolase</keyword>
<feature type="binding site" evidence="6">
    <location>
        <position position="204"/>
    </location>
    <ligand>
        <name>a divalent metal cation</name>
        <dbReference type="ChEBI" id="CHEBI:60240"/>
        <label>2</label>
        <note>catalytic</note>
    </ligand>
</feature>
<dbReference type="GO" id="GO:0070006">
    <property type="term" value="F:metalloaminopeptidase activity"/>
    <property type="evidence" value="ECO:0007669"/>
    <property type="project" value="UniProtKB-UniRule"/>
</dbReference>
<evidence type="ECO:0000313" key="10">
    <source>
        <dbReference type="Proteomes" id="UP000294466"/>
    </source>
</evidence>
<dbReference type="PANTHER" id="PTHR43330">
    <property type="entry name" value="METHIONINE AMINOPEPTIDASE"/>
    <property type="match status" value="1"/>
</dbReference>
<comment type="function">
    <text evidence="1 6">Removes the N-terminal methionine from nascent proteins. The N-terminal methionine is often cleaved when the second residue in the primary sequence is small and uncharged (Met-Ala-, Cys, Gly, Pro, Ser, Thr, or Val). Requires deformylation of the N(alpha)-formylated initiator methionine before it can be hydrolyzed.</text>
</comment>
<feature type="binding site" evidence="6">
    <location>
        <position position="235"/>
    </location>
    <ligand>
        <name>a divalent metal cation</name>
        <dbReference type="ChEBI" id="CHEBI:60240"/>
        <label>1</label>
    </ligand>
</feature>
<dbReference type="CDD" id="cd01086">
    <property type="entry name" value="MetAP1"/>
    <property type="match status" value="1"/>
</dbReference>
<dbReference type="AlphaFoldDB" id="A0A451CWP5"/>
<dbReference type="EMBL" id="LR217692">
    <property type="protein sequence ID" value="VFP77721.1"/>
    <property type="molecule type" value="Genomic_DNA"/>
</dbReference>
<dbReference type="GO" id="GO:0005829">
    <property type="term" value="C:cytosol"/>
    <property type="evidence" value="ECO:0007669"/>
    <property type="project" value="TreeGrafter"/>
</dbReference>
<organism evidence="9 10">
    <name type="scientific">Buchnera aphidicola</name>
    <name type="common">Cinara cf. splendens/pseudotsugae 3390</name>
    <dbReference type="NCBI Taxonomy" id="2518980"/>
    <lineage>
        <taxon>Bacteria</taxon>
        <taxon>Pseudomonadati</taxon>
        <taxon>Pseudomonadota</taxon>
        <taxon>Gammaproteobacteria</taxon>
        <taxon>Enterobacterales</taxon>
        <taxon>Erwiniaceae</taxon>
        <taxon>Buchnera</taxon>
    </lineage>
</organism>